<feature type="compositionally biased region" description="Basic residues" evidence="1">
    <location>
        <begin position="93"/>
        <end position="107"/>
    </location>
</feature>
<feature type="compositionally biased region" description="Low complexity" evidence="1">
    <location>
        <begin position="31"/>
        <end position="51"/>
    </location>
</feature>
<feature type="region of interest" description="Disordered" evidence="1">
    <location>
        <begin position="1"/>
        <end position="301"/>
    </location>
</feature>
<dbReference type="AlphaFoldDB" id="A0A6J4IVG5"/>
<sequence>ERAGCPFGTAGARDRSRANPRRPGRGRRARPAGSAAERAGSAGRQQAAGGADRARHLHRRGGGDRHCVGGRGGAAAGAGPDPVARRQPAGHLARQRQPSRRPARRRAAAQPHLGRRAGLAGGARHRRGIRQHPRAESGGGGQRQLVHQRAGLRPGPVRGAGLGAGGRALLHRRGGARRAQGGGAGRHGGRGAVRRRGRGRAGDPRPFHALRGDRGAGAQGPEPDGAGPGRRRGDPVLDGAAERDGRQPRVGARRQLDQPQGRGRGGHGGGRGRGALPHAPAPPPGGERAGRLQPPQHVGRGRDLRRFGEDAVHAVGLGGGGVAAGGRHRCHEHHAGERHGAHARDRAALGHRCAAARHLGAVPDRGGGAGAAGRRGRRGGGHRPVARAGAGGGLAGADPDGRGGAGGGRQRVDRAVLRLLAGAARGAARPHRGAAARL</sequence>
<evidence type="ECO:0000313" key="2">
    <source>
        <dbReference type="EMBL" id="CAA9260373.1"/>
    </source>
</evidence>
<feature type="non-terminal residue" evidence="2">
    <location>
        <position position="1"/>
    </location>
</feature>
<proteinExistence type="predicted"/>
<feature type="compositionally biased region" description="Gly residues" evidence="1">
    <location>
        <begin position="262"/>
        <end position="273"/>
    </location>
</feature>
<dbReference type="EMBL" id="CADCTL010000180">
    <property type="protein sequence ID" value="CAA9260373.1"/>
    <property type="molecule type" value="Genomic_DNA"/>
</dbReference>
<feature type="non-terminal residue" evidence="2">
    <location>
        <position position="438"/>
    </location>
</feature>
<organism evidence="2">
    <name type="scientific">uncultured Acetobacteraceae bacterium</name>
    <dbReference type="NCBI Taxonomy" id="169975"/>
    <lineage>
        <taxon>Bacteria</taxon>
        <taxon>Pseudomonadati</taxon>
        <taxon>Pseudomonadota</taxon>
        <taxon>Alphaproteobacteria</taxon>
        <taxon>Acetobacterales</taxon>
        <taxon>Acetobacteraceae</taxon>
        <taxon>environmental samples</taxon>
    </lineage>
</organism>
<feature type="compositionally biased region" description="Basic and acidic residues" evidence="1">
    <location>
        <begin position="231"/>
        <end position="247"/>
    </location>
</feature>
<accession>A0A6J4IVG5</accession>
<feature type="compositionally biased region" description="Basic residues" evidence="1">
    <location>
        <begin position="18"/>
        <end position="30"/>
    </location>
</feature>
<gene>
    <name evidence="2" type="ORF">AVDCRST_MAG04-2585</name>
</gene>
<feature type="compositionally biased region" description="Basic residues" evidence="1">
    <location>
        <begin position="123"/>
        <end position="132"/>
    </location>
</feature>
<feature type="compositionally biased region" description="Basic residues" evidence="1">
    <location>
        <begin position="187"/>
        <end position="199"/>
    </location>
</feature>
<feature type="compositionally biased region" description="Basic and acidic residues" evidence="1">
    <location>
        <begin position="200"/>
        <end position="214"/>
    </location>
</feature>
<reference evidence="2" key="1">
    <citation type="submission" date="2020-02" db="EMBL/GenBank/DDBJ databases">
        <authorList>
            <person name="Meier V. D."/>
        </authorList>
    </citation>
    <scope>NUCLEOTIDE SEQUENCE</scope>
    <source>
        <strain evidence="2">AVDCRST_MAG04</strain>
    </source>
</reference>
<evidence type="ECO:0000256" key="1">
    <source>
        <dbReference type="SAM" id="MobiDB-lite"/>
    </source>
</evidence>
<name>A0A6J4IVG5_9PROT</name>
<feature type="region of interest" description="Disordered" evidence="1">
    <location>
        <begin position="364"/>
        <end position="409"/>
    </location>
</feature>
<protein>
    <submittedName>
        <fullName evidence="2">ABC-type antimicrobial peptide transport system, permease component</fullName>
    </submittedName>
</protein>
<feature type="compositionally biased region" description="Low complexity" evidence="1">
    <location>
        <begin position="108"/>
        <end position="118"/>
    </location>
</feature>
<feature type="compositionally biased region" description="Basic residues" evidence="1">
    <location>
        <begin position="374"/>
        <end position="385"/>
    </location>
</feature>